<reference evidence="13" key="1">
    <citation type="submission" date="2023-03" db="EMBL/GenBank/DDBJ databases">
        <title>Emydomyces testavorans Genome Sequence.</title>
        <authorList>
            <person name="Hoyer L."/>
        </authorList>
    </citation>
    <scope>NUCLEOTIDE SEQUENCE</scope>
    <source>
        <strain evidence="13">16-2883</strain>
    </source>
</reference>
<organism evidence="13 14">
    <name type="scientific">Emydomyces testavorans</name>
    <dbReference type="NCBI Taxonomy" id="2070801"/>
    <lineage>
        <taxon>Eukaryota</taxon>
        <taxon>Fungi</taxon>
        <taxon>Dikarya</taxon>
        <taxon>Ascomycota</taxon>
        <taxon>Pezizomycotina</taxon>
        <taxon>Eurotiomycetes</taxon>
        <taxon>Eurotiomycetidae</taxon>
        <taxon>Onygenales</taxon>
        <taxon>Nannizziopsiaceae</taxon>
        <taxon>Emydomyces</taxon>
    </lineage>
</organism>
<proteinExistence type="inferred from homology"/>
<evidence type="ECO:0000256" key="9">
    <source>
        <dbReference type="ARBA" id="ARBA00023034"/>
    </source>
</evidence>
<feature type="transmembrane region" description="Helical" evidence="11">
    <location>
        <begin position="450"/>
        <end position="475"/>
    </location>
</feature>
<feature type="transmembrane region" description="Helical" evidence="11">
    <location>
        <begin position="579"/>
        <end position="601"/>
    </location>
</feature>
<keyword evidence="5" id="KW-1003">Cell membrane</keyword>
<keyword evidence="8 11" id="KW-1133">Transmembrane helix</keyword>
<dbReference type="GO" id="GO:0005886">
    <property type="term" value="C:plasma membrane"/>
    <property type="evidence" value="ECO:0007669"/>
    <property type="project" value="UniProtKB-SubCell"/>
</dbReference>
<feature type="compositionally biased region" description="Basic and acidic residues" evidence="12">
    <location>
        <begin position="339"/>
        <end position="350"/>
    </location>
</feature>
<feature type="transmembrane region" description="Helical" evidence="11">
    <location>
        <begin position="309"/>
        <end position="330"/>
    </location>
</feature>
<dbReference type="GO" id="GO:0005283">
    <property type="term" value="F:amino acid:sodium symporter activity"/>
    <property type="evidence" value="ECO:0007669"/>
    <property type="project" value="InterPro"/>
</dbReference>
<dbReference type="Pfam" id="PF02990">
    <property type="entry name" value="EMP70"/>
    <property type="match status" value="1"/>
</dbReference>
<comment type="subcellular location">
    <subcellularLocation>
        <location evidence="2">Cell membrane</location>
        <topology evidence="2">Multi-pass membrane protein</topology>
    </subcellularLocation>
    <subcellularLocation>
        <location evidence="1">Golgi apparatus</location>
    </subcellularLocation>
</comment>
<evidence type="ECO:0000256" key="11">
    <source>
        <dbReference type="RuleBase" id="RU363079"/>
    </source>
</evidence>
<evidence type="ECO:0000256" key="10">
    <source>
        <dbReference type="ARBA" id="ARBA00023136"/>
    </source>
</evidence>
<keyword evidence="6 11" id="KW-0812">Transmembrane</keyword>
<dbReference type="GO" id="GO:0005794">
    <property type="term" value="C:Golgi apparatus"/>
    <property type="evidence" value="ECO:0007669"/>
    <property type="project" value="UniProtKB-SubCell"/>
</dbReference>
<feature type="transmembrane region" description="Helical" evidence="11">
    <location>
        <begin position="644"/>
        <end position="668"/>
    </location>
</feature>
<dbReference type="PANTHER" id="PTHR10766">
    <property type="entry name" value="TRANSMEMBRANE 9 SUPERFAMILY PROTEIN"/>
    <property type="match status" value="1"/>
</dbReference>
<feature type="signal peptide" evidence="11">
    <location>
        <begin position="1"/>
        <end position="23"/>
    </location>
</feature>
<feature type="region of interest" description="Disordered" evidence="12">
    <location>
        <begin position="339"/>
        <end position="382"/>
    </location>
</feature>
<keyword evidence="7 11" id="KW-0732">Signal</keyword>
<evidence type="ECO:0000256" key="8">
    <source>
        <dbReference type="ARBA" id="ARBA00022989"/>
    </source>
</evidence>
<feature type="transmembrane region" description="Helical" evidence="11">
    <location>
        <begin position="607"/>
        <end position="632"/>
    </location>
</feature>
<keyword evidence="10 11" id="KW-0472">Membrane</keyword>
<dbReference type="InterPro" id="IPR004240">
    <property type="entry name" value="EMP70"/>
</dbReference>
<evidence type="ECO:0000256" key="12">
    <source>
        <dbReference type="SAM" id="MobiDB-lite"/>
    </source>
</evidence>
<gene>
    <name evidence="13" type="ORF">PRK78_007034</name>
</gene>
<evidence type="ECO:0000313" key="13">
    <source>
        <dbReference type="EMBL" id="WEW61544.1"/>
    </source>
</evidence>
<evidence type="ECO:0000313" key="14">
    <source>
        <dbReference type="Proteomes" id="UP001219355"/>
    </source>
</evidence>
<feature type="transmembrane region" description="Helical" evidence="11">
    <location>
        <begin position="487"/>
        <end position="511"/>
    </location>
</feature>
<dbReference type="PANTHER" id="PTHR10766:SF55">
    <property type="entry name" value="TRANSMEMBRANE 9 SUPERFAMILY MEMBER 4"/>
    <property type="match status" value="1"/>
</dbReference>
<dbReference type="AlphaFoldDB" id="A0AAF0IPS8"/>
<feature type="chain" id="PRO_5041774903" description="Transmembrane 9 superfamily member" evidence="11">
    <location>
        <begin position="24"/>
        <end position="719"/>
    </location>
</feature>
<dbReference type="PRINTS" id="PR00175">
    <property type="entry name" value="NAALASMPORT"/>
</dbReference>
<dbReference type="EMBL" id="CP120631">
    <property type="protein sequence ID" value="WEW61544.1"/>
    <property type="molecule type" value="Genomic_DNA"/>
</dbReference>
<dbReference type="Proteomes" id="UP001219355">
    <property type="component" value="Chromosome 5"/>
</dbReference>
<protein>
    <recommendedName>
        <fullName evidence="11">Transmembrane 9 superfamily member</fullName>
    </recommendedName>
</protein>
<evidence type="ECO:0000256" key="4">
    <source>
        <dbReference type="ARBA" id="ARBA00022448"/>
    </source>
</evidence>
<evidence type="ECO:0000256" key="7">
    <source>
        <dbReference type="ARBA" id="ARBA00022729"/>
    </source>
</evidence>
<keyword evidence="14" id="KW-1185">Reference proteome</keyword>
<evidence type="ECO:0000256" key="2">
    <source>
        <dbReference type="ARBA" id="ARBA00004651"/>
    </source>
</evidence>
<feature type="transmembrane region" description="Helical" evidence="11">
    <location>
        <begin position="417"/>
        <end position="444"/>
    </location>
</feature>
<keyword evidence="4" id="KW-0813">Transport</keyword>
<feature type="transmembrane region" description="Helical" evidence="11">
    <location>
        <begin position="680"/>
        <end position="709"/>
    </location>
</feature>
<sequence>MAPDSRLGCWLVCFMTILSTVQAFYIPGYSIRSYRDNEPIPVLVNKIFSDHSPLQYAYFDLPFVCPPSGEKRASSPFASGHSISLNLGEVLRGDRIRTSDFEVSMGQEVRCKFLCHRRLDRKDVRRAKQLISEGYVVEWIMDNLPGATSLVSVDRSKRYYSTGFKLGYQDFSPASRQPRYFIHNHFTFVVRWRHAPGKAGANGGKVIVGFEVYPKSIGDVGRSASGCPKEVHVKQERLELYIAPNNTRLAEKYPDSSYLPDDDGEVDDGASITVPYSYSVYFRKEESIGWSNRWDLYFYSQQDGKTTHWLAILNSLTISTVLGFIVLVIWGRTVGDGKGRGEGSLEEGKIKLRPRNSRSGTRTPRTPRLSEKSSNGLLDLGPDDCLDEDLSDDEPEEVASWKRLHGDVFRVPAYSGLLAPLVGSGMQLLFMATGLLALSCLGVLNPSFRGGFVSVGMGLFVFAGIFSGYFSGILYQTFGGKDWRKNTLITALLFPGLLFALVFVLNLFVWAQASSTAIPFSTLVALVALWLLIQVPLVYAGSWYGYERATPWEHPTHTNAIPRQIPPQSWYLRTVQGTLLTGFPPFAVLFVELLFVFRNLMQDKSGYYYVFGYLSVICTVLIITVSEVTIITTYGQLCAENHRWWWQSFITGGSSALWIFISCVWYYFTKLHVRGFVSSLLFFGYSFLGCAVYGLLTGTVGFLTAYAFVRRIYSSVKVD</sequence>
<keyword evidence="9" id="KW-0333">Golgi apparatus</keyword>
<feature type="transmembrane region" description="Helical" evidence="11">
    <location>
        <begin position="517"/>
        <end position="539"/>
    </location>
</feature>
<dbReference type="GO" id="GO:0072657">
    <property type="term" value="P:protein localization to membrane"/>
    <property type="evidence" value="ECO:0007669"/>
    <property type="project" value="TreeGrafter"/>
</dbReference>
<dbReference type="InterPro" id="IPR001463">
    <property type="entry name" value="Na/Ala_symport"/>
</dbReference>
<evidence type="ECO:0000256" key="3">
    <source>
        <dbReference type="ARBA" id="ARBA00005227"/>
    </source>
</evidence>
<evidence type="ECO:0000256" key="1">
    <source>
        <dbReference type="ARBA" id="ARBA00004555"/>
    </source>
</evidence>
<name>A0AAF0IPS8_9EURO</name>
<evidence type="ECO:0000256" key="5">
    <source>
        <dbReference type="ARBA" id="ARBA00022475"/>
    </source>
</evidence>
<comment type="similarity">
    <text evidence="3 11">Belongs to the nonaspanin (TM9SF) (TC 9.A.2) family.</text>
</comment>
<feature type="compositionally biased region" description="Low complexity" evidence="12">
    <location>
        <begin position="357"/>
        <end position="367"/>
    </location>
</feature>
<evidence type="ECO:0000256" key="6">
    <source>
        <dbReference type="ARBA" id="ARBA00022692"/>
    </source>
</evidence>
<accession>A0AAF0IPS8</accession>